<evidence type="ECO:0000313" key="2">
    <source>
        <dbReference type="Proteomes" id="UP000287651"/>
    </source>
</evidence>
<sequence length="208" mass="22737">MDRGQSLKFPKLLRVLWESCTREQSLEFFEFIGAGSSFYPKDAPTPLSPSTPPPSLLPLHRRLLPLPAGSRPTKGRPPLSLATAPCGRPTTDTLYGHHAASGCARGQSSLLRFGRNLPCSLAATTPAGITSTHRLAPCKRRWPPFRAGPSRSQSPPCRAPWLRPGRGWLALHGGWPWLAAPPPRCLRCENIARTRRTILCDSISSHAV</sequence>
<evidence type="ECO:0000313" key="1">
    <source>
        <dbReference type="EMBL" id="RRT40416.1"/>
    </source>
</evidence>
<comment type="caution">
    <text evidence="1">The sequence shown here is derived from an EMBL/GenBank/DDBJ whole genome shotgun (WGS) entry which is preliminary data.</text>
</comment>
<organism evidence="1 2">
    <name type="scientific">Ensete ventricosum</name>
    <name type="common">Abyssinian banana</name>
    <name type="synonym">Musa ensete</name>
    <dbReference type="NCBI Taxonomy" id="4639"/>
    <lineage>
        <taxon>Eukaryota</taxon>
        <taxon>Viridiplantae</taxon>
        <taxon>Streptophyta</taxon>
        <taxon>Embryophyta</taxon>
        <taxon>Tracheophyta</taxon>
        <taxon>Spermatophyta</taxon>
        <taxon>Magnoliopsida</taxon>
        <taxon>Liliopsida</taxon>
        <taxon>Zingiberales</taxon>
        <taxon>Musaceae</taxon>
        <taxon>Ensete</taxon>
    </lineage>
</organism>
<accession>A0A426XLQ6</accession>
<proteinExistence type="predicted"/>
<dbReference type="EMBL" id="AMZH03019396">
    <property type="protein sequence ID" value="RRT40416.1"/>
    <property type="molecule type" value="Genomic_DNA"/>
</dbReference>
<gene>
    <name evidence="1" type="ORF">B296_00014816</name>
</gene>
<dbReference type="Proteomes" id="UP000287651">
    <property type="component" value="Unassembled WGS sequence"/>
</dbReference>
<reference evidence="1 2" key="1">
    <citation type="journal article" date="2014" name="Agronomy (Basel)">
        <title>A Draft Genome Sequence for Ensete ventricosum, the Drought-Tolerant Tree Against Hunger.</title>
        <authorList>
            <person name="Harrison J."/>
            <person name="Moore K.A."/>
            <person name="Paszkiewicz K."/>
            <person name="Jones T."/>
            <person name="Grant M."/>
            <person name="Ambacheew D."/>
            <person name="Muzemil S."/>
            <person name="Studholme D.J."/>
        </authorList>
    </citation>
    <scope>NUCLEOTIDE SEQUENCE [LARGE SCALE GENOMIC DNA]</scope>
</reference>
<dbReference type="AlphaFoldDB" id="A0A426XLQ6"/>
<protein>
    <submittedName>
        <fullName evidence="1">Uncharacterized protein</fullName>
    </submittedName>
</protein>
<name>A0A426XLQ6_ENSVE</name>